<proteinExistence type="predicted"/>
<reference evidence="1" key="1">
    <citation type="journal article" date="2012" name="Nat. Biotechnol.">
        <title>Reference genome sequence of the model plant Setaria.</title>
        <authorList>
            <person name="Bennetzen J.L."/>
            <person name="Schmutz J."/>
            <person name="Wang H."/>
            <person name="Percifield R."/>
            <person name="Hawkins J."/>
            <person name="Pontaroli A.C."/>
            <person name="Estep M."/>
            <person name="Feng L."/>
            <person name="Vaughn J.N."/>
            <person name="Grimwood J."/>
            <person name="Jenkins J."/>
            <person name="Barry K."/>
            <person name="Lindquist E."/>
            <person name="Hellsten U."/>
            <person name="Deshpande S."/>
            <person name="Wang X."/>
            <person name="Wu X."/>
            <person name="Mitros T."/>
            <person name="Triplett J."/>
            <person name="Yang X."/>
            <person name="Ye C.Y."/>
            <person name="Mauro-Herrera M."/>
            <person name="Wang L."/>
            <person name="Li P."/>
            <person name="Sharma M."/>
            <person name="Sharma R."/>
            <person name="Ronald P.C."/>
            <person name="Panaud O."/>
            <person name="Kellogg E.A."/>
            <person name="Brutnell T.P."/>
            <person name="Doust A.N."/>
            <person name="Tuskan G.A."/>
            <person name="Rokhsar D."/>
            <person name="Devos K.M."/>
        </authorList>
    </citation>
    <scope>NUCLEOTIDE SEQUENCE [LARGE SCALE GENOMIC DNA]</scope>
    <source>
        <strain evidence="1">Yugu1</strain>
    </source>
</reference>
<name>A0A368SQF8_SETIT</name>
<gene>
    <name evidence="1" type="ORF">SETIT_9G391700v2</name>
</gene>
<accession>A0A368SQF8</accession>
<reference evidence="1" key="2">
    <citation type="submission" date="2015-07" db="EMBL/GenBank/DDBJ databases">
        <authorList>
            <person name="Noorani M."/>
        </authorList>
    </citation>
    <scope>NUCLEOTIDE SEQUENCE</scope>
    <source>
        <strain evidence="1">Yugu1</strain>
    </source>
</reference>
<organism evidence="1">
    <name type="scientific">Setaria italica</name>
    <name type="common">Foxtail millet</name>
    <name type="synonym">Panicum italicum</name>
    <dbReference type="NCBI Taxonomy" id="4555"/>
    <lineage>
        <taxon>Eukaryota</taxon>
        <taxon>Viridiplantae</taxon>
        <taxon>Streptophyta</taxon>
        <taxon>Embryophyta</taxon>
        <taxon>Tracheophyta</taxon>
        <taxon>Spermatophyta</taxon>
        <taxon>Magnoliopsida</taxon>
        <taxon>Liliopsida</taxon>
        <taxon>Poales</taxon>
        <taxon>Poaceae</taxon>
        <taxon>PACMAD clade</taxon>
        <taxon>Panicoideae</taxon>
        <taxon>Panicodae</taxon>
        <taxon>Paniceae</taxon>
        <taxon>Cenchrinae</taxon>
        <taxon>Setaria</taxon>
    </lineage>
</organism>
<evidence type="ECO:0000313" key="1">
    <source>
        <dbReference type="EMBL" id="RCV44648.1"/>
    </source>
</evidence>
<dbReference type="AlphaFoldDB" id="A0A368SQF8"/>
<dbReference type="EMBL" id="CM003536">
    <property type="protein sequence ID" value="RCV44648.1"/>
    <property type="molecule type" value="Genomic_DNA"/>
</dbReference>
<sequence length="106" mass="11991">MYMPLSNCCELATDGCLCQRNDGYYWKWPGGVCLTDKGKFTLEHVHLADACIRWSLGKDQVRCSLLPRYDYKLKGWFEWAAEHGLLCDILQSPGIRPGSPGPGFHP</sequence>
<protein>
    <submittedName>
        <fullName evidence="1">Uncharacterized protein</fullName>
    </submittedName>
</protein>